<dbReference type="GO" id="GO:0003723">
    <property type="term" value="F:RNA binding"/>
    <property type="evidence" value="ECO:0007669"/>
    <property type="project" value="UniProtKB-UniRule"/>
</dbReference>
<name>A0A7K4HPN8_9EURY</name>
<keyword evidence="1 4" id="KW-0813">Transport</keyword>
<dbReference type="InterPro" id="IPR002715">
    <property type="entry name" value="Nas_poly-pep-assoc_cplx_dom"/>
</dbReference>
<evidence type="ECO:0000256" key="3">
    <source>
        <dbReference type="ARBA" id="ARBA00022927"/>
    </source>
</evidence>
<organism evidence="7 8">
    <name type="scientific">Methanofollis tationis</name>
    <dbReference type="NCBI Taxonomy" id="81417"/>
    <lineage>
        <taxon>Archaea</taxon>
        <taxon>Methanobacteriati</taxon>
        <taxon>Methanobacteriota</taxon>
        <taxon>Stenosarchaea group</taxon>
        <taxon>Methanomicrobia</taxon>
        <taxon>Methanomicrobiales</taxon>
        <taxon>Methanomicrobiaceae</taxon>
        <taxon>Methanofollis</taxon>
    </lineage>
</organism>
<dbReference type="NCBIfam" id="TIGR00264">
    <property type="entry name" value="archaeal-type nascent polypeptide-associated complex protein"/>
    <property type="match status" value="1"/>
</dbReference>
<dbReference type="Gene3D" id="1.10.8.10">
    <property type="entry name" value="DNA helicase RuvA subunit, C-terminal domain"/>
    <property type="match status" value="1"/>
</dbReference>
<dbReference type="RefSeq" id="WP_176788521.1">
    <property type="nucleotide sequence ID" value="NZ_JABXWR010000001.1"/>
</dbReference>
<comment type="similarity">
    <text evidence="4">Belongs to the NAC-alpha family.</text>
</comment>
<dbReference type="PROSITE" id="PS51151">
    <property type="entry name" value="NAC_AB"/>
    <property type="match status" value="1"/>
</dbReference>
<protein>
    <recommendedName>
        <fullName evidence="4 5">Nascent polypeptide-associated complex protein</fullName>
    </recommendedName>
</protein>
<keyword evidence="2 4" id="KW-0694">RNA-binding</keyword>
<dbReference type="AlphaFoldDB" id="A0A7K4HPN8"/>
<dbReference type="InterPro" id="IPR009060">
    <property type="entry name" value="UBA-like_sf"/>
</dbReference>
<accession>A0A7K4HPN8</accession>
<dbReference type="InterPro" id="IPR044034">
    <property type="entry name" value="NAC-like_UBA"/>
</dbReference>
<sequence>MFPGGKINPKKMKQMMKQLGMEMETIEDVHRVVIETGTGTYVFDGAEVVATIMQGVTTYQITGEARFEPAALEIPEDDVRLVMEQTGASAEAAREALKATGGDIAGAILRLTAA</sequence>
<comment type="function">
    <text evidence="4">Contacts the emerging nascent chain on the ribosome.</text>
</comment>
<reference evidence="7 8" key="1">
    <citation type="submission" date="2020-06" db="EMBL/GenBank/DDBJ databases">
        <title>Methanofollis fontis sp. nov., a methanogen isolated from marine sediments near a cold seep at Four-Way Closure Ridge offshore southwestern Taiwan.</title>
        <authorList>
            <person name="Chen S.-C."/>
            <person name="Teng N.-H."/>
            <person name="Lin Y.-S."/>
            <person name="Lai M.-C."/>
            <person name="Chen H.-H."/>
            <person name="Wang C.-C."/>
        </authorList>
    </citation>
    <scope>NUCLEOTIDE SEQUENCE [LARGE SCALE GENOMIC DNA]</scope>
    <source>
        <strain evidence="7 8">DSM 2702</strain>
    </source>
</reference>
<evidence type="ECO:0000259" key="6">
    <source>
        <dbReference type="PROSITE" id="PS51151"/>
    </source>
</evidence>
<dbReference type="Proteomes" id="UP000570823">
    <property type="component" value="Unassembled WGS sequence"/>
</dbReference>
<dbReference type="Pfam" id="PF01849">
    <property type="entry name" value="NAC"/>
    <property type="match status" value="1"/>
</dbReference>
<dbReference type="HAMAP" id="MF_00814">
    <property type="entry name" value="NAC_arch"/>
    <property type="match status" value="1"/>
</dbReference>
<dbReference type="EMBL" id="JABXWR010000001">
    <property type="protein sequence ID" value="NVO66870.1"/>
    <property type="molecule type" value="Genomic_DNA"/>
</dbReference>
<gene>
    <name evidence="4" type="primary">nac</name>
    <name evidence="7" type="ORF">HWN36_06010</name>
</gene>
<evidence type="ECO:0000256" key="4">
    <source>
        <dbReference type="HAMAP-Rule" id="MF_00814"/>
    </source>
</evidence>
<dbReference type="InterPro" id="IPR005231">
    <property type="entry name" value="NAC_arc"/>
</dbReference>
<proteinExistence type="inferred from homology"/>
<dbReference type="InterPro" id="IPR038187">
    <property type="entry name" value="NAC_A/B_dom_sf"/>
</dbReference>
<evidence type="ECO:0000256" key="5">
    <source>
        <dbReference type="NCBIfam" id="TIGR00264"/>
    </source>
</evidence>
<evidence type="ECO:0000313" key="8">
    <source>
        <dbReference type="Proteomes" id="UP000570823"/>
    </source>
</evidence>
<dbReference type="GO" id="GO:0015031">
    <property type="term" value="P:protein transport"/>
    <property type="evidence" value="ECO:0007669"/>
    <property type="project" value="UniProtKB-UniRule"/>
</dbReference>
<comment type="caution">
    <text evidence="7">The sequence shown here is derived from an EMBL/GenBank/DDBJ whole genome shotgun (WGS) entry which is preliminary data.</text>
</comment>
<dbReference type="Gene3D" id="2.20.70.30">
    <property type="entry name" value="Nascent polypeptide-associated complex domain"/>
    <property type="match status" value="1"/>
</dbReference>
<dbReference type="SMART" id="SM01407">
    <property type="entry name" value="NAC"/>
    <property type="match status" value="1"/>
</dbReference>
<comment type="subunit">
    <text evidence="4">Homodimer. Interacts with the ribosome. Binds ribosomal RNA.</text>
</comment>
<keyword evidence="8" id="KW-1185">Reference proteome</keyword>
<dbReference type="SUPFAM" id="SSF46934">
    <property type="entry name" value="UBA-like"/>
    <property type="match status" value="1"/>
</dbReference>
<evidence type="ECO:0000256" key="1">
    <source>
        <dbReference type="ARBA" id="ARBA00022448"/>
    </source>
</evidence>
<dbReference type="Pfam" id="PF19026">
    <property type="entry name" value="UBA_HYPK"/>
    <property type="match status" value="1"/>
</dbReference>
<evidence type="ECO:0000256" key="2">
    <source>
        <dbReference type="ARBA" id="ARBA00022884"/>
    </source>
</evidence>
<dbReference type="CDD" id="cd14359">
    <property type="entry name" value="UBA_AeNAC"/>
    <property type="match status" value="1"/>
</dbReference>
<feature type="domain" description="NAC-A/B" evidence="6">
    <location>
        <begin position="6"/>
        <end position="74"/>
    </location>
</feature>
<keyword evidence="3 4" id="KW-0653">Protein transport</keyword>
<evidence type="ECO:0000313" key="7">
    <source>
        <dbReference type="EMBL" id="NVO66870.1"/>
    </source>
</evidence>